<organism evidence="20 21">
    <name type="scientific">Necator americanus</name>
    <name type="common">Human hookworm</name>
    <dbReference type="NCBI Taxonomy" id="51031"/>
    <lineage>
        <taxon>Eukaryota</taxon>
        <taxon>Metazoa</taxon>
        <taxon>Ecdysozoa</taxon>
        <taxon>Nematoda</taxon>
        <taxon>Chromadorea</taxon>
        <taxon>Rhabditida</taxon>
        <taxon>Rhabditina</taxon>
        <taxon>Rhabditomorpha</taxon>
        <taxon>Strongyloidea</taxon>
        <taxon>Ancylostomatidae</taxon>
        <taxon>Bunostominae</taxon>
        <taxon>Necator</taxon>
    </lineage>
</organism>
<keyword evidence="5" id="KW-0547">Nucleotide-binding</keyword>
<evidence type="ECO:0000256" key="8">
    <source>
        <dbReference type="ARBA" id="ARBA00023170"/>
    </source>
</evidence>
<dbReference type="PROSITE" id="PS00452">
    <property type="entry name" value="GUANYLATE_CYCLASE_1"/>
    <property type="match status" value="1"/>
</dbReference>
<feature type="compositionally biased region" description="Polar residues" evidence="15">
    <location>
        <begin position="1293"/>
        <end position="1304"/>
    </location>
</feature>
<dbReference type="FunFam" id="3.30.70.1230:FF:000044">
    <property type="entry name" value="Guanylate cyclase"/>
    <property type="match status" value="1"/>
</dbReference>
<feature type="chain" id="PRO_5004825651" description="Guanylate cyclase" evidence="17">
    <location>
        <begin position="23"/>
        <end position="1765"/>
    </location>
</feature>
<evidence type="ECO:0000256" key="10">
    <source>
        <dbReference type="ARBA" id="ARBA00023239"/>
    </source>
</evidence>
<keyword evidence="17" id="KW-0732">Signal</keyword>
<feature type="non-terminal residue" evidence="20">
    <location>
        <position position="1765"/>
    </location>
</feature>
<evidence type="ECO:0000256" key="3">
    <source>
        <dbReference type="ARBA" id="ARBA00012202"/>
    </source>
</evidence>
<dbReference type="PANTHER" id="PTHR11920">
    <property type="entry name" value="GUANYLYL CYCLASE"/>
    <property type="match status" value="1"/>
</dbReference>
<dbReference type="GO" id="GO:0001653">
    <property type="term" value="F:peptide receptor activity"/>
    <property type="evidence" value="ECO:0007669"/>
    <property type="project" value="TreeGrafter"/>
</dbReference>
<reference evidence="21" key="1">
    <citation type="journal article" date="2014" name="Nat. Genet.">
        <title>Genome of the human hookworm Necator americanus.</title>
        <authorList>
            <person name="Tang Y.T."/>
            <person name="Gao X."/>
            <person name="Rosa B.A."/>
            <person name="Abubucker S."/>
            <person name="Hallsworth-Pepin K."/>
            <person name="Martin J."/>
            <person name="Tyagi R."/>
            <person name="Heizer E."/>
            <person name="Zhang X."/>
            <person name="Bhonagiri-Palsikar V."/>
            <person name="Minx P."/>
            <person name="Warren W.C."/>
            <person name="Wang Q."/>
            <person name="Zhan B."/>
            <person name="Hotez P.J."/>
            <person name="Sternberg P.W."/>
            <person name="Dougall A."/>
            <person name="Gaze S.T."/>
            <person name="Mulvenna J."/>
            <person name="Sotillo J."/>
            <person name="Ranganathan S."/>
            <person name="Rabelo E.M."/>
            <person name="Wilson R.K."/>
            <person name="Felgner P.L."/>
            <person name="Bethony J."/>
            <person name="Hawdon J.M."/>
            <person name="Gasser R.B."/>
            <person name="Loukas A."/>
            <person name="Mitreva M."/>
        </authorList>
    </citation>
    <scope>NUCLEOTIDE SEQUENCE [LARGE SCALE GENOMIC DNA]</scope>
</reference>
<protein>
    <recommendedName>
        <fullName evidence="3 13">Guanylate cyclase</fullName>
        <ecNumber evidence="3 13">4.6.1.2</ecNumber>
    </recommendedName>
</protein>
<evidence type="ECO:0000313" key="21">
    <source>
        <dbReference type="Proteomes" id="UP000053676"/>
    </source>
</evidence>
<feature type="region of interest" description="Disordered" evidence="15">
    <location>
        <begin position="1706"/>
        <end position="1747"/>
    </location>
</feature>
<feature type="signal peptide" evidence="17">
    <location>
        <begin position="1"/>
        <end position="22"/>
    </location>
</feature>
<comment type="subcellular location">
    <subcellularLocation>
        <location evidence="2">Membrane</location>
        <topology evidence="2">Single-pass type I membrane protein</topology>
    </subcellularLocation>
</comment>
<evidence type="ECO:0000313" key="20">
    <source>
        <dbReference type="EMBL" id="ETN74465.1"/>
    </source>
</evidence>
<dbReference type="Pfam" id="PF00211">
    <property type="entry name" value="Guanylate_cyc"/>
    <property type="match status" value="1"/>
</dbReference>
<dbReference type="GO" id="GO:0005524">
    <property type="term" value="F:ATP binding"/>
    <property type="evidence" value="ECO:0007669"/>
    <property type="project" value="InterPro"/>
</dbReference>
<gene>
    <name evidence="20" type="ORF">NECAME_12965</name>
</gene>
<dbReference type="GO" id="GO:0004383">
    <property type="term" value="F:guanylate cyclase activity"/>
    <property type="evidence" value="ECO:0007669"/>
    <property type="project" value="UniProtKB-EC"/>
</dbReference>
<evidence type="ECO:0000256" key="9">
    <source>
        <dbReference type="ARBA" id="ARBA00023180"/>
    </source>
</evidence>
<proteinExistence type="inferred from homology"/>
<feature type="region of interest" description="Disordered" evidence="15">
    <location>
        <begin position="1285"/>
        <end position="1318"/>
    </location>
</feature>
<dbReference type="STRING" id="51031.W2SXV2"/>
<dbReference type="EC" id="4.6.1.2" evidence="3 13"/>
<evidence type="ECO:0000256" key="1">
    <source>
        <dbReference type="ARBA" id="ARBA00001436"/>
    </source>
</evidence>
<keyword evidence="9" id="KW-0325">Glycoprotein</keyword>
<evidence type="ECO:0000256" key="15">
    <source>
        <dbReference type="SAM" id="MobiDB-lite"/>
    </source>
</evidence>
<keyword evidence="8" id="KW-0675">Receptor</keyword>
<comment type="catalytic activity">
    <reaction evidence="1 13">
        <text>GTP = 3',5'-cyclic GMP + diphosphate</text>
        <dbReference type="Rhea" id="RHEA:13665"/>
        <dbReference type="ChEBI" id="CHEBI:33019"/>
        <dbReference type="ChEBI" id="CHEBI:37565"/>
        <dbReference type="ChEBI" id="CHEBI:57746"/>
        <dbReference type="EC" id="4.6.1.2"/>
    </reaction>
</comment>
<dbReference type="GO" id="GO:0035556">
    <property type="term" value="P:intracellular signal transduction"/>
    <property type="evidence" value="ECO:0007669"/>
    <property type="project" value="InterPro"/>
</dbReference>
<evidence type="ECO:0000256" key="11">
    <source>
        <dbReference type="ARBA" id="ARBA00023293"/>
    </source>
</evidence>
<dbReference type="PANTHER" id="PTHR11920:SF501">
    <property type="entry name" value="GUANYLATE CYCLASE 32E"/>
    <property type="match status" value="1"/>
</dbReference>
<dbReference type="InterPro" id="IPR011009">
    <property type="entry name" value="Kinase-like_dom_sf"/>
</dbReference>
<evidence type="ECO:0000256" key="6">
    <source>
        <dbReference type="ARBA" id="ARBA00022989"/>
    </source>
</evidence>
<dbReference type="Proteomes" id="UP000053676">
    <property type="component" value="Unassembled WGS sequence"/>
</dbReference>
<evidence type="ECO:0000256" key="4">
    <source>
        <dbReference type="ARBA" id="ARBA00022692"/>
    </source>
</evidence>
<feature type="transmembrane region" description="Helical" evidence="16">
    <location>
        <begin position="589"/>
        <end position="616"/>
    </location>
</feature>
<keyword evidence="4 16" id="KW-0812">Transmembrane</keyword>
<dbReference type="GO" id="GO:0005886">
    <property type="term" value="C:plasma membrane"/>
    <property type="evidence" value="ECO:0007669"/>
    <property type="project" value="TreeGrafter"/>
</dbReference>
<evidence type="ECO:0000256" key="7">
    <source>
        <dbReference type="ARBA" id="ARBA00023136"/>
    </source>
</evidence>
<evidence type="ECO:0000256" key="2">
    <source>
        <dbReference type="ARBA" id="ARBA00004479"/>
    </source>
</evidence>
<dbReference type="SUPFAM" id="SSF53822">
    <property type="entry name" value="Periplasmic binding protein-like I"/>
    <property type="match status" value="1"/>
</dbReference>
<evidence type="ECO:0000259" key="19">
    <source>
        <dbReference type="PROSITE" id="PS50125"/>
    </source>
</evidence>
<dbReference type="GO" id="GO:0004672">
    <property type="term" value="F:protein kinase activity"/>
    <property type="evidence" value="ECO:0007669"/>
    <property type="project" value="InterPro"/>
</dbReference>
<dbReference type="PROSITE" id="PS50125">
    <property type="entry name" value="GUANYLATE_CYCLASE_2"/>
    <property type="match status" value="1"/>
</dbReference>
<accession>W2SXV2</accession>
<feature type="domain" description="Guanylate cyclase" evidence="19">
    <location>
        <begin position="1010"/>
        <end position="1141"/>
    </location>
</feature>
<evidence type="ECO:0000256" key="17">
    <source>
        <dbReference type="SAM" id="SignalP"/>
    </source>
</evidence>
<evidence type="ECO:0000256" key="14">
    <source>
        <dbReference type="SAM" id="Coils"/>
    </source>
</evidence>
<evidence type="ECO:0000256" key="12">
    <source>
        <dbReference type="RuleBase" id="RU000405"/>
    </source>
</evidence>
<name>W2SXV2_NECAM</name>
<dbReference type="SUPFAM" id="SSF56112">
    <property type="entry name" value="Protein kinase-like (PK-like)"/>
    <property type="match status" value="1"/>
</dbReference>
<feature type="compositionally biased region" description="Basic residues" evidence="15">
    <location>
        <begin position="1456"/>
        <end position="1469"/>
    </location>
</feature>
<dbReference type="Gene3D" id="3.40.50.2300">
    <property type="match status" value="2"/>
</dbReference>
<keyword evidence="7 16" id="KW-0472">Membrane</keyword>
<evidence type="ECO:0000256" key="16">
    <source>
        <dbReference type="SAM" id="Phobius"/>
    </source>
</evidence>
<feature type="transmembrane region" description="Helical" evidence="16">
    <location>
        <begin position="690"/>
        <end position="708"/>
    </location>
</feature>
<dbReference type="PROSITE" id="PS50011">
    <property type="entry name" value="PROTEIN_KINASE_DOM"/>
    <property type="match status" value="1"/>
</dbReference>
<dbReference type="Pfam" id="PF01094">
    <property type="entry name" value="ANF_receptor"/>
    <property type="match status" value="1"/>
</dbReference>
<dbReference type="InterPro" id="IPR018297">
    <property type="entry name" value="A/G_cyclase_CS"/>
</dbReference>
<feature type="region of interest" description="Disordered" evidence="15">
    <location>
        <begin position="1624"/>
        <end position="1655"/>
    </location>
</feature>
<comment type="similarity">
    <text evidence="12">Belongs to the adenylyl cyclase class-4/guanylyl cyclase family.</text>
</comment>
<dbReference type="InterPro" id="IPR001828">
    <property type="entry name" value="ANF_lig-bd_rcpt"/>
</dbReference>
<evidence type="ECO:0000259" key="18">
    <source>
        <dbReference type="PROSITE" id="PS50011"/>
    </source>
</evidence>
<dbReference type="OrthoDB" id="302535at2759"/>
<dbReference type="Gene3D" id="1.10.510.10">
    <property type="entry name" value="Transferase(Phosphotransferase) domain 1"/>
    <property type="match status" value="1"/>
</dbReference>
<dbReference type="InterPro" id="IPR028082">
    <property type="entry name" value="Peripla_BP_I"/>
</dbReference>
<dbReference type="CDD" id="cd07302">
    <property type="entry name" value="CHD"/>
    <property type="match status" value="1"/>
</dbReference>
<feature type="compositionally biased region" description="Polar residues" evidence="15">
    <location>
        <begin position="1721"/>
        <end position="1734"/>
    </location>
</feature>
<keyword evidence="21" id="KW-1185">Reference proteome</keyword>
<dbReference type="GO" id="GO:0004016">
    <property type="term" value="F:adenylate cyclase activity"/>
    <property type="evidence" value="ECO:0007669"/>
    <property type="project" value="TreeGrafter"/>
</dbReference>
<dbReference type="InterPro" id="IPR029787">
    <property type="entry name" value="Nucleotide_cyclase"/>
</dbReference>
<keyword evidence="14" id="KW-0175">Coiled coil</keyword>
<keyword evidence="6 16" id="KW-1133">Transmembrane helix</keyword>
<feature type="domain" description="Protein kinase" evidence="18">
    <location>
        <begin position="601"/>
        <end position="938"/>
    </location>
</feature>
<dbReference type="SUPFAM" id="SSF55073">
    <property type="entry name" value="Nucleotide cyclase"/>
    <property type="match status" value="1"/>
</dbReference>
<keyword evidence="10 12" id="KW-0456">Lyase</keyword>
<dbReference type="InterPro" id="IPR001245">
    <property type="entry name" value="Ser-Thr/Tyr_kinase_cat_dom"/>
</dbReference>
<feature type="coiled-coil region" evidence="14">
    <location>
        <begin position="947"/>
        <end position="978"/>
    </location>
</feature>
<dbReference type="Pfam" id="PF07714">
    <property type="entry name" value="PK_Tyr_Ser-Thr"/>
    <property type="match status" value="1"/>
</dbReference>
<feature type="region of interest" description="Disordered" evidence="15">
    <location>
        <begin position="1436"/>
        <end position="1472"/>
    </location>
</feature>
<keyword evidence="11 13" id="KW-0141">cGMP biosynthesis</keyword>
<dbReference type="EMBL" id="KI660359">
    <property type="protein sequence ID" value="ETN74465.1"/>
    <property type="molecule type" value="Genomic_DNA"/>
</dbReference>
<dbReference type="InterPro" id="IPR050401">
    <property type="entry name" value="Cyclic_nucleotide_synthase"/>
</dbReference>
<dbReference type="InterPro" id="IPR000719">
    <property type="entry name" value="Prot_kinase_dom"/>
</dbReference>
<dbReference type="InterPro" id="IPR001054">
    <property type="entry name" value="A/G_cyclase"/>
</dbReference>
<dbReference type="SMART" id="SM00044">
    <property type="entry name" value="CYCc"/>
    <property type="match status" value="1"/>
</dbReference>
<dbReference type="KEGG" id="nai:NECAME_12965"/>
<dbReference type="Gene3D" id="3.30.70.1230">
    <property type="entry name" value="Nucleotide cyclase"/>
    <property type="match status" value="1"/>
</dbReference>
<evidence type="ECO:0000256" key="13">
    <source>
        <dbReference type="RuleBase" id="RU003431"/>
    </source>
</evidence>
<sequence>MRDGFLVDLTLFILFLLRLLKCQTIDAPEPPPSVGALLDPNSTNDNEILISYLAAVSRLDEQPEEFMKAISIARTRGSDSSSSSSPFHDERFKQIYTMFNCFSTDFDGSMISGALHVAVNEINADPNLLPNHRLTYIFDNTCGKEKQSTQYFMDHWKMGARVFIGPEMNCRTEATMAAAQNLPIISYKCKDQTVSDKKKYNTFARTVPAETDIVKAFIALCREYSWKKFAIIYEEHPAHEELYLALRQAIDQENGRMDIDETRYSVQNVSKVIRFSEVQSEKLVDSVIEQTKDMTRLYVTFGNVRLFRKILMSMGKLGLTDSQQYLLIYLDPDYNWLNVYHAMNNHFFRNTMIDLESSWDVSNSSDHRIIGYSRAALAIIPTPVELNSARFKKFWEQAVKDLSNFGISKHEHTWSIKVNRFACYLYDAVYLYARALHELIEETSERQAHGYDPTRDGAAIINKILNRKYSSTGSVAFTKSLLIIELLIHTSFCHSLGMQGFDMRINEHGDAKGNYTLLSWQEVEPVKSKTDGNYYPLDHALDITAMFVDGGEGQNNMPELVFNKPILWIDGPTRDQPDCGFHGELCRDYGGYISVISLILFVIILIGGAISAGFVYRSRKFEKELAMIWKIEMGDHTWYTGQDAEKKGSGLRGVAYYKGTLVALKELTYSRKPRELTRQYKIEMRVMRQLTHPNINSFMGIIVCPYSICIVREFCAKGSLMDILQNREFKLDHLYVASFVEDLINGMVYLHDSELKVHGNLKSTNCLITSRWALQVADFGHHEIREGRQWENEESRWMSYLWCAPELLRESELKHSVKGTQKGDVYAFGIILHEILTRQGPFQIFAKSDTQVPVVLVFMHALSAIKFSISYPSLRFFLIFINSEIVARVAGGTCSRPNLSCIEGQDYVIETMRLCWSEYPENRPDFKNGIRQKLKPMFAGIYKRNIMDHMMVMMEKYQNQLEDLVDERTAELREEQKRSQHLLQRMLPRSVAQQLLDGQDVIPESFPSVTIYFSDIVGFTRISGESTPMQVVAFLNKLYTKFDRIIQKYDVYKVETIGDAYMVVSGVPNFKETQFHAKEIALMALRLLRAVRNFKIPHRPNEQLILRIGIHTGSCVAGVVGKTMPRYCLFGDTVNTASRMESNGEPLKIHCSQPTRDVLASIPGFVLEERGTLTIKGKGQMTTYWLLDAEGYEFSDDDDEQREEPSLAPEIFPRNSTFRTIRGSGFALNRESTVSLSTQKDQSFLKRFIGTVRPSAQANDSQCSAFYSALNGGVVSMGNSYKELPSVHEEDSPNASRQANNYNHRSVRRPPFSSTRNCYQHVNRSSFPTDSDVVLRKRSTSLPDGEVLNLDVVGPVTGANSTAPVSSYCSPCTRRNTAESRTMQSASPSPSQYPSYKDLADLPAIPRKQGMVFIVRPSRKRSLSVGDNVQHATPLSFEEDTSLKVDPDDPLISPPRKPRRQRRRFKSKDRKSLLSLQHLRDPSPLQRLRDASPFGRHLWNGGERTVNRFLRRLANGMGSQYIDLNNSTDDNSDYHSGTAVSKVPLLPKACEKEANDKDGQTDPLIPINSPLMLSLSFISVVNLIVVAAHMHVPNMPINKAENKLRQENEQRKDHSPLLQAILESRSSRDTSTGGSDSQRILPAASAANPPTDRGNLSSLQALLAAPFSSPRKRELTEQDLTEPVHSKNDVVLRALLDLPRLDERQRTEIIRDTSSDDENLSPETQSSSQHNEMQPLTMPQHDPSDNSTVTQIKLHLAYVFYQLAK</sequence>
<evidence type="ECO:0000256" key="5">
    <source>
        <dbReference type="ARBA" id="ARBA00022741"/>
    </source>
</evidence>
<dbReference type="GO" id="GO:0007168">
    <property type="term" value="P:receptor guanylyl cyclase signaling pathway"/>
    <property type="evidence" value="ECO:0007669"/>
    <property type="project" value="TreeGrafter"/>
</dbReference>